<dbReference type="Proteomes" id="UP000003860">
    <property type="component" value="Unassembled WGS sequence"/>
</dbReference>
<dbReference type="EMBL" id="ACXX02000009">
    <property type="protein sequence ID" value="EGD47154.1"/>
    <property type="molecule type" value="Genomic_DNA"/>
</dbReference>
<gene>
    <name evidence="1" type="ORF">Cpap_1546</name>
</gene>
<protein>
    <submittedName>
        <fullName evidence="1">Uncharacterized protein</fullName>
    </submittedName>
</protein>
<organism evidence="1 2">
    <name type="scientific">Ruminiclostridium papyrosolvens DSM 2782</name>
    <dbReference type="NCBI Taxonomy" id="588581"/>
    <lineage>
        <taxon>Bacteria</taxon>
        <taxon>Bacillati</taxon>
        <taxon>Bacillota</taxon>
        <taxon>Clostridia</taxon>
        <taxon>Eubacteriales</taxon>
        <taxon>Oscillospiraceae</taxon>
        <taxon>Ruminiclostridium</taxon>
    </lineage>
</organism>
<evidence type="ECO:0000313" key="2">
    <source>
        <dbReference type="Proteomes" id="UP000003860"/>
    </source>
</evidence>
<reference evidence="1" key="2">
    <citation type="submission" date="2011-01" db="EMBL/GenBank/DDBJ databases">
        <title>The Non-contiguous Finished genome of Clostridium papyrosolvens.</title>
        <authorList>
            <person name="Lucas S."/>
            <person name="Copeland A."/>
            <person name="Lapidus A."/>
            <person name="Cheng J.-F."/>
            <person name="Goodwin L."/>
            <person name="Pitluck S."/>
            <person name="Misra M."/>
            <person name="Chertkov O."/>
            <person name="Detter J.C."/>
            <person name="Han C."/>
            <person name="Tapia R."/>
            <person name="Land M."/>
            <person name="Hauser L."/>
            <person name="Kyrpides N."/>
            <person name="Ivanova N."/>
            <person name="Pagani I."/>
            <person name="Mouttaki H."/>
            <person name="He Z."/>
            <person name="Zhou J."/>
            <person name="Hemme C.L."/>
            <person name="Woyke T."/>
        </authorList>
    </citation>
    <scope>NUCLEOTIDE SEQUENCE [LARGE SCALE GENOMIC DNA]</scope>
    <source>
        <strain evidence="1">DSM 2782</strain>
    </source>
</reference>
<comment type="caution">
    <text evidence="1">The sequence shown here is derived from an EMBL/GenBank/DDBJ whole genome shotgun (WGS) entry which is preliminary data.</text>
</comment>
<name>F1TEI8_9FIRM</name>
<dbReference type="RefSeq" id="WP_004620188.1">
    <property type="nucleotide sequence ID" value="NZ_ACXX02000009.1"/>
</dbReference>
<proteinExistence type="predicted"/>
<dbReference type="AlphaFoldDB" id="F1TEI8"/>
<evidence type="ECO:0000313" key="1">
    <source>
        <dbReference type="EMBL" id="EGD47154.1"/>
    </source>
</evidence>
<sequence>MPFGFEQRQWEDSSQNDSLTTEGKEFLEVDAVIKTNGQVIPTAFVWEGRRIKINKVIKSCSGSSLKNGFTGIRYECIAGRTRFYLYFTGKQWYINH</sequence>
<reference evidence="1" key="1">
    <citation type="submission" date="2009-07" db="EMBL/GenBank/DDBJ databases">
        <authorList>
            <consortium name="US DOE Joint Genome Institute (JGI-PGF)"/>
            <person name="Lucas S."/>
            <person name="Copeland A."/>
            <person name="Lapidus A."/>
            <person name="Glavina del Rio T."/>
            <person name="Tice H."/>
            <person name="Bruce D."/>
            <person name="Goodwin L."/>
            <person name="Pitluck S."/>
            <person name="Larimer F."/>
            <person name="Land M.L."/>
            <person name="Mouttaki H."/>
            <person name="He Z."/>
            <person name="Zhou J."/>
            <person name="Hemme C.L."/>
        </authorList>
    </citation>
    <scope>NUCLEOTIDE SEQUENCE</scope>
    <source>
        <strain evidence="1">DSM 2782</strain>
    </source>
</reference>
<keyword evidence="2" id="KW-1185">Reference proteome</keyword>
<accession>F1TEI8</accession>